<sequence length="508" mass="56647">MVLVSILVALRAASVVRMIIPDCDETYNYWDPLNVVLRGFGKQTWEYSPEYAIRSWAYLMVYAVPAWIASKLGVSDQWLFYVVRSAIVLFTVWGEITLYRSIRRQFGKEASNWFMVFSAASTGMAHAGVALLPSSWALQTQLVAVAAALDGHYLTSVVWQFVGGLLGWPFALALGVPVGLTVVIRRQFNTVVGAILAFTLICTSLVAVDSYYYDRLVLVPWNIVKYNVLSGDDGVGPEIFGTEPWTYYPVNLVLNFHVVAVAGYLGAVVNYFFYNPKRVWLVSAPLLIWSAIFFTQPHKEERFLYPIYPLVVANAALLAAAVGRYVRSRLLKVVAAVAVTVVSCLRTAALILHYSAPLTVMSTFWDGNETTSVDQHKSVCVGKEWYHFPTSMLLPENYRLEYIDSGFDGLLPGSFAEGSSLKSRASVVPEGMNNRNQYDPSKVVPESQCDYLIESGAGEDLKGWTRKQCAQMLDPAQPQGWGRLIYLPINRGKVNAMDYCVYERDASV</sequence>
<accession>A0A642UTA5</accession>
<dbReference type="GO" id="GO:0000026">
    <property type="term" value="F:alpha-1,2-mannosyltransferase activity"/>
    <property type="evidence" value="ECO:0007669"/>
    <property type="project" value="TreeGrafter"/>
</dbReference>
<keyword evidence="6 10" id="KW-0812">Transmembrane</keyword>
<evidence type="ECO:0000256" key="3">
    <source>
        <dbReference type="ARBA" id="ARBA00007063"/>
    </source>
</evidence>
<feature type="transmembrane region" description="Helical" evidence="10">
    <location>
        <begin position="333"/>
        <end position="354"/>
    </location>
</feature>
<keyword evidence="13" id="KW-1185">Reference proteome</keyword>
<evidence type="ECO:0000256" key="4">
    <source>
        <dbReference type="ARBA" id="ARBA00022676"/>
    </source>
</evidence>
<comment type="caution">
    <text evidence="12">The sequence shown here is derived from an EMBL/GenBank/DDBJ whole genome shotgun (WGS) entry which is preliminary data.</text>
</comment>
<dbReference type="EMBL" id="SWFT01000052">
    <property type="protein sequence ID" value="KAA8904838.1"/>
    <property type="molecule type" value="Genomic_DNA"/>
</dbReference>
<feature type="transmembrane region" description="Helical" evidence="10">
    <location>
        <begin position="252"/>
        <end position="272"/>
    </location>
</feature>
<feature type="transmembrane region" description="Helical" evidence="10">
    <location>
        <begin position="78"/>
        <end position="99"/>
    </location>
</feature>
<dbReference type="UniPathway" id="UPA00378"/>
<proteinExistence type="inferred from homology"/>
<evidence type="ECO:0000256" key="8">
    <source>
        <dbReference type="ARBA" id="ARBA00022989"/>
    </source>
</evidence>
<dbReference type="RefSeq" id="XP_034013402.1">
    <property type="nucleotide sequence ID" value="XM_034154374.1"/>
</dbReference>
<comment type="subcellular location">
    <subcellularLocation>
        <location evidence="1 10">Endoplasmic reticulum membrane</location>
        <topology evidence="1 10">Multi-pass membrane protein</topology>
    </subcellularLocation>
</comment>
<evidence type="ECO:0000256" key="10">
    <source>
        <dbReference type="RuleBase" id="RU363075"/>
    </source>
</evidence>
<protein>
    <recommendedName>
        <fullName evidence="10">Mannosyltransferase</fullName>
        <ecNumber evidence="10">2.4.1.-</ecNumber>
    </recommendedName>
</protein>
<dbReference type="GO" id="GO:0006487">
    <property type="term" value="P:protein N-linked glycosylation"/>
    <property type="evidence" value="ECO:0007669"/>
    <property type="project" value="TreeGrafter"/>
</dbReference>
<keyword evidence="5" id="KW-0808">Transferase</keyword>
<evidence type="ECO:0000256" key="1">
    <source>
        <dbReference type="ARBA" id="ARBA00004477"/>
    </source>
</evidence>
<evidence type="ECO:0000256" key="11">
    <source>
        <dbReference type="SAM" id="SignalP"/>
    </source>
</evidence>
<keyword evidence="11" id="KW-0732">Signal</keyword>
<gene>
    <name evidence="12" type="ORF">DIURU_001792</name>
</gene>
<dbReference type="OMA" id="PRDMHAK"/>
<comment type="similarity">
    <text evidence="3 10">Belongs to the glycosyltransferase 22 family.</text>
</comment>
<dbReference type="GeneID" id="54780445"/>
<dbReference type="Proteomes" id="UP000449547">
    <property type="component" value="Unassembled WGS sequence"/>
</dbReference>
<feature type="signal peptide" evidence="11">
    <location>
        <begin position="1"/>
        <end position="18"/>
    </location>
</feature>
<feature type="transmembrane region" description="Helical" evidence="10">
    <location>
        <begin position="279"/>
        <end position="295"/>
    </location>
</feature>
<evidence type="ECO:0000256" key="6">
    <source>
        <dbReference type="ARBA" id="ARBA00022692"/>
    </source>
</evidence>
<keyword evidence="7 10" id="KW-0256">Endoplasmic reticulum</keyword>
<evidence type="ECO:0000256" key="7">
    <source>
        <dbReference type="ARBA" id="ARBA00022824"/>
    </source>
</evidence>
<evidence type="ECO:0000313" key="12">
    <source>
        <dbReference type="EMBL" id="KAA8904838.1"/>
    </source>
</evidence>
<comment type="pathway">
    <text evidence="2">Protein modification; protein glycosylation.</text>
</comment>
<dbReference type="AlphaFoldDB" id="A0A642UTA5"/>
<dbReference type="InterPro" id="IPR005599">
    <property type="entry name" value="GPI_mannosylTrfase"/>
</dbReference>
<reference evidence="12 13" key="1">
    <citation type="submission" date="2019-07" db="EMBL/GenBank/DDBJ databases">
        <title>Genome assembly of two rare yeast pathogens: Diutina rugosa and Trichomonascus ciferrii.</title>
        <authorList>
            <person name="Mixao V."/>
            <person name="Saus E."/>
            <person name="Hansen A."/>
            <person name="Lass-Flor C."/>
            <person name="Gabaldon T."/>
        </authorList>
    </citation>
    <scope>NUCLEOTIDE SEQUENCE [LARGE SCALE GENOMIC DNA]</scope>
    <source>
        <strain evidence="12 13">CBS 613</strain>
    </source>
</reference>
<dbReference type="Pfam" id="PF03901">
    <property type="entry name" value="Glyco_transf_22"/>
    <property type="match status" value="1"/>
</dbReference>
<evidence type="ECO:0000313" key="13">
    <source>
        <dbReference type="Proteomes" id="UP000449547"/>
    </source>
</evidence>
<dbReference type="GO" id="GO:0005789">
    <property type="term" value="C:endoplasmic reticulum membrane"/>
    <property type="evidence" value="ECO:0007669"/>
    <property type="project" value="UniProtKB-SubCell"/>
</dbReference>
<feature type="chain" id="PRO_5024953739" description="Mannosyltransferase" evidence="11">
    <location>
        <begin position="19"/>
        <end position="508"/>
    </location>
</feature>
<feature type="transmembrane region" description="Helical" evidence="10">
    <location>
        <begin position="158"/>
        <end position="184"/>
    </location>
</feature>
<evidence type="ECO:0000256" key="5">
    <source>
        <dbReference type="ARBA" id="ARBA00022679"/>
    </source>
</evidence>
<organism evidence="12 13">
    <name type="scientific">Diutina rugosa</name>
    <name type="common">Yeast</name>
    <name type="synonym">Candida rugosa</name>
    <dbReference type="NCBI Taxonomy" id="5481"/>
    <lineage>
        <taxon>Eukaryota</taxon>
        <taxon>Fungi</taxon>
        <taxon>Dikarya</taxon>
        <taxon>Ascomycota</taxon>
        <taxon>Saccharomycotina</taxon>
        <taxon>Pichiomycetes</taxon>
        <taxon>Debaryomycetaceae</taxon>
        <taxon>Diutina</taxon>
    </lineage>
</organism>
<feature type="transmembrane region" description="Helical" evidence="10">
    <location>
        <begin position="307"/>
        <end position="326"/>
    </location>
</feature>
<dbReference type="PANTHER" id="PTHR22760">
    <property type="entry name" value="GLYCOSYLTRANSFERASE"/>
    <property type="match status" value="1"/>
</dbReference>
<feature type="transmembrane region" description="Helical" evidence="10">
    <location>
        <begin position="191"/>
        <end position="213"/>
    </location>
</feature>
<dbReference type="OrthoDB" id="497541at2759"/>
<keyword evidence="4 10" id="KW-0328">Glycosyltransferase</keyword>
<keyword evidence="9 10" id="KW-0472">Membrane</keyword>
<dbReference type="EC" id="2.4.1.-" evidence="10"/>
<dbReference type="VEuPathDB" id="FungiDB:DIURU_001792"/>
<name>A0A642UTA5_DIURU</name>
<evidence type="ECO:0000256" key="9">
    <source>
        <dbReference type="ARBA" id="ARBA00023136"/>
    </source>
</evidence>
<feature type="transmembrane region" description="Helical" evidence="10">
    <location>
        <begin position="111"/>
        <end position="138"/>
    </location>
</feature>
<evidence type="ECO:0000256" key="2">
    <source>
        <dbReference type="ARBA" id="ARBA00004922"/>
    </source>
</evidence>
<keyword evidence="8 10" id="KW-1133">Transmembrane helix</keyword>
<dbReference type="PANTHER" id="PTHR22760:SF2">
    <property type="entry name" value="ALPHA-1,2-MANNOSYLTRANSFERASE ALG9"/>
    <property type="match status" value="1"/>
</dbReference>